<name>A0A5C3NRU5_9APHY</name>
<feature type="region of interest" description="Disordered" evidence="1">
    <location>
        <begin position="1"/>
        <end position="22"/>
    </location>
</feature>
<proteinExistence type="predicted"/>
<keyword evidence="3" id="KW-1185">Reference proteome</keyword>
<dbReference type="InParanoid" id="A0A5C3NRU5"/>
<dbReference type="EMBL" id="ML211856">
    <property type="protein sequence ID" value="TFK80065.1"/>
    <property type="molecule type" value="Genomic_DNA"/>
</dbReference>
<dbReference type="AlphaFoldDB" id="A0A5C3NRU5"/>
<evidence type="ECO:0000313" key="2">
    <source>
        <dbReference type="EMBL" id="TFK80065.1"/>
    </source>
</evidence>
<evidence type="ECO:0000313" key="3">
    <source>
        <dbReference type="Proteomes" id="UP000308197"/>
    </source>
</evidence>
<protein>
    <submittedName>
        <fullName evidence="2">Uncharacterized protein</fullName>
    </submittedName>
</protein>
<accession>A0A5C3NRU5</accession>
<gene>
    <name evidence="2" type="ORF">K466DRAFT_667856</name>
</gene>
<reference evidence="2 3" key="1">
    <citation type="journal article" date="2019" name="Nat. Ecol. Evol.">
        <title>Megaphylogeny resolves global patterns of mushroom evolution.</title>
        <authorList>
            <person name="Varga T."/>
            <person name="Krizsan K."/>
            <person name="Foldi C."/>
            <person name="Dima B."/>
            <person name="Sanchez-Garcia M."/>
            <person name="Sanchez-Ramirez S."/>
            <person name="Szollosi G.J."/>
            <person name="Szarkandi J.G."/>
            <person name="Papp V."/>
            <person name="Albert L."/>
            <person name="Andreopoulos W."/>
            <person name="Angelini C."/>
            <person name="Antonin V."/>
            <person name="Barry K.W."/>
            <person name="Bougher N.L."/>
            <person name="Buchanan P."/>
            <person name="Buyck B."/>
            <person name="Bense V."/>
            <person name="Catcheside P."/>
            <person name="Chovatia M."/>
            <person name="Cooper J."/>
            <person name="Damon W."/>
            <person name="Desjardin D."/>
            <person name="Finy P."/>
            <person name="Geml J."/>
            <person name="Haridas S."/>
            <person name="Hughes K."/>
            <person name="Justo A."/>
            <person name="Karasinski D."/>
            <person name="Kautmanova I."/>
            <person name="Kiss B."/>
            <person name="Kocsube S."/>
            <person name="Kotiranta H."/>
            <person name="LaButti K.M."/>
            <person name="Lechner B.E."/>
            <person name="Liimatainen K."/>
            <person name="Lipzen A."/>
            <person name="Lukacs Z."/>
            <person name="Mihaltcheva S."/>
            <person name="Morgado L.N."/>
            <person name="Niskanen T."/>
            <person name="Noordeloos M.E."/>
            <person name="Ohm R.A."/>
            <person name="Ortiz-Santana B."/>
            <person name="Ovrebo C."/>
            <person name="Racz N."/>
            <person name="Riley R."/>
            <person name="Savchenko A."/>
            <person name="Shiryaev A."/>
            <person name="Soop K."/>
            <person name="Spirin V."/>
            <person name="Szebenyi C."/>
            <person name="Tomsovsky M."/>
            <person name="Tulloss R.E."/>
            <person name="Uehling J."/>
            <person name="Grigoriev I.V."/>
            <person name="Vagvolgyi C."/>
            <person name="Papp T."/>
            <person name="Martin F.M."/>
            <person name="Miettinen O."/>
            <person name="Hibbett D.S."/>
            <person name="Nagy L.G."/>
        </authorList>
    </citation>
    <scope>NUCLEOTIDE SEQUENCE [LARGE SCALE GENOMIC DNA]</scope>
    <source>
        <strain evidence="2 3">HHB13444</strain>
    </source>
</reference>
<dbReference type="Proteomes" id="UP000308197">
    <property type="component" value="Unassembled WGS sequence"/>
</dbReference>
<evidence type="ECO:0000256" key="1">
    <source>
        <dbReference type="SAM" id="MobiDB-lite"/>
    </source>
</evidence>
<organism evidence="2 3">
    <name type="scientific">Polyporus arcularius HHB13444</name>
    <dbReference type="NCBI Taxonomy" id="1314778"/>
    <lineage>
        <taxon>Eukaryota</taxon>
        <taxon>Fungi</taxon>
        <taxon>Dikarya</taxon>
        <taxon>Basidiomycota</taxon>
        <taxon>Agaricomycotina</taxon>
        <taxon>Agaricomycetes</taxon>
        <taxon>Polyporales</taxon>
        <taxon>Polyporaceae</taxon>
        <taxon>Polyporus</taxon>
    </lineage>
</organism>
<sequence>MSRSVHSKSVRGPNQNEAAPPSQFGVESLKVHGTVTTALSLLSPDAARRQASNANASTFNGCHVHPAFAAQMTSCARVRGLAAVHAQSARHPPICPGAVRPGLCRRHPQRSFPEAPQPSTSRIGCSCIPSPEATHAFVLASRDSHTRAETVTTFAVRSTQVTVHALQLPSQMSVGAIAPTGS</sequence>